<evidence type="ECO:0000313" key="2">
    <source>
        <dbReference type="Proteomes" id="UP000186817"/>
    </source>
</evidence>
<dbReference type="Proteomes" id="UP000186817">
    <property type="component" value="Unassembled WGS sequence"/>
</dbReference>
<comment type="caution">
    <text evidence="1">The sequence shown here is derived from an EMBL/GenBank/DDBJ whole genome shotgun (WGS) entry which is preliminary data.</text>
</comment>
<dbReference type="Gene3D" id="2.130.10.30">
    <property type="entry name" value="Regulator of chromosome condensation 1/beta-lactamase-inhibitor protein II"/>
    <property type="match status" value="2"/>
</dbReference>
<dbReference type="OrthoDB" id="5370059at2759"/>
<reference evidence="1 2" key="1">
    <citation type="submission" date="2016-02" db="EMBL/GenBank/DDBJ databases">
        <title>Genome analysis of coral dinoflagellate symbionts highlights evolutionary adaptations to a symbiotic lifestyle.</title>
        <authorList>
            <person name="Aranda M."/>
            <person name="Li Y."/>
            <person name="Liew Y.J."/>
            <person name="Baumgarten S."/>
            <person name="Simakov O."/>
            <person name="Wilson M."/>
            <person name="Piel J."/>
            <person name="Ashoor H."/>
            <person name="Bougouffa S."/>
            <person name="Bajic V.B."/>
            <person name="Ryu T."/>
            <person name="Ravasi T."/>
            <person name="Bayer T."/>
            <person name="Micklem G."/>
            <person name="Kim H."/>
            <person name="Bhak J."/>
            <person name="Lajeunesse T.C."/>
            <person name="Voolstra C.R."/>
        </authorList>
    </citation>
    <scope>NUCLEOTIDE SEQUENCE [LARGE SCALE GENOMIC DNA]</scope>
    <source>
        <strain evidence="1 2">CCMP2467</strain>
    </source>
</reference>
<dbReference type="InterPro" id="IPR009091">
    <property type="entry name" value="RCC1/BLIP-II"/>
</dbReference>
<dbReference type="PANTHER" id="PTHR45982:SF1">
    <property type="entry name" value="REGULATOR OF CHROMOSOME CONDENSATION"/>
    <property type="match status" value="1"/>
</dbReference>
<gene>
    <name evidence="1" type="ORF">AK812_SmicGene946</name>
</gene>
<dbReference type="SUPFAM" id="SSF50985">
    <property type="entry name" value="RCC1/BLIP-II"/>
    <property type="match status" value="1"/>
</dbReference>
<evidence type="ECO:0000313" key="1">
    <source>
        <dbReference type="EMBL" id="OLQ14872.1"/>
    </source>
</evidence>
<dbReference type="SUPFAM" id="SSF52172">
    <property type="entry name" value="CheY-like"/>
    <property type="match status" value="1"/>
</dbReference>
<organism evidence="1 2">
    <name type="scientific">Symbiodinium microadriaticum</name>
    <name type="common">Dinoflagellate</name>
    <name type="synonym">Zooxanthella microadriatica</name>
    <dbReference type="NCBI Taxonomy" id="2951"/>
    <lineage>
        <taxon>Eukaryota</taxon>
        <taxon>Sar</taxon>
        <taxon>Alveolata</taxon>
        <taxon>Dinophyceae</taxon>
        <taxon>Suessiales</taxon>
        <taxon>Symbiodiniaceae</taxon>
        <taxon>Symbiodinium</taxon>
    </lineage>
</organism>
<dbReference type="EMBL" id="LSRX01000009">
    <property type="protein sequence ID" value="OLQ14872.1"/>
    <property type="molecule type" value="Genomic_DNA"/>
</dbReference>
<accession>A0A1Q9F5E2</accession>
<dbReference type="PANTHER" id="PTHR45982">
    <property type="entry name" value="REGULATOR OF CHROMOSOME CONDENSATION"/>
    <property type="match status" value="1"/>
</dbReference>
<protein>
    <recommendedName>
        <fullName evidence="3">Response regulatory domain-containing protein</fullName>
    </recommendedName>
</protein>
<name>A0A1Q9F5E2_SYMMI</name>
<dbReference type="AlphaFoldDB" id="A0A1Q9F5E2"/>
<dbReference type="InterPro" id="IPR011006">
    <property type="entry name" value="CheY-like_superfamily"/>
</dbReference>
<sequence>MASSASSSADGDGVEAPGSLTTPRVVMLSGSRAKGFDDAEALVEEAAFDLVLCDLDLASALLEKLATPSGRLSLSVVLVCPKRMDKRLLASCLDKGARGYVAKPLRVQAIRGVLLRYATPEEDSVSSPAGSSAAAHYERVVKHTNSRTVAAWLCIDLFISLVERVAALLESGQMSIRVLVTLLSGRTAEDSSVEHLRRRAQCELGVGLEELITAFGVVLAASTTLEAAEIRDGETLTARVRGPKLASTTGAFAHLGTDGSVVSWGNPALGGDSRMAQEELYDIVEIQASKCAFAALRADGLVFTWGDAAKGGDCSPVQESLQHVLKLQASGYAFAAILSNGSVVTWGHPLGGGDSSAIRERLQNVQQVQSTNAAFAAVLRDGSVVTWGMPHHGGDSRRVEEQLRDVQEIQATHCAFAAIRKDGSVVTWGEAPYGGDCSSVQGQLREVKRITAGRCAFAAILSDASVVTWGDLSNGGDSSSVQAQLQKVCCVQSTDFAFAALLENGSVVTWGDEHNGGVSSAVQHQLRNVQAVQASDCAFAALRFDGTVVTWGSHLYGGESSRVQCHLHDVTSIQASAIGFAATCDGAIVTWPGSFHEGGGYLSTGNVLHIQATAKAFAALLTDGSLVTWGDSRAGGDSSCVQEKLRTCTRPGARPTVPKRPRLL</sequence>
<proteinExistence type="predicted"/>
<keyword evidence="2" id="KW-1185">Reference proteome</keyword>
<evidence type="ECO:0008006" key="3">
    <source>
        <dbReference type="Google" id="ProtNLM"/>
    </source>
</evidence>
<dbReference type="InterPro" id="IPR051553">
    <property type="entry name" value="Ran_GTPase-activating"/>
</dbReference>